<feature type="region of interest" description="Disordered" evidence="6">
    <location>
        <begin position="659"/>
        <end position="680"/>
    </location>
</feature>
<dbReference type="GO" id="GO:0006351">
    <property type="term" value="P:DNA-templated transcription"/>
    <property type="evidence" value="ECO:0007669"/>
    <property type="project" value="InterPro"/>
</dbReference>
<dbReference type="PROSITE" id="PS00463">
    <property type="entry name" value="ZN2_CY6_FUNGAL_1"/>
    <property type="match status" value="1"/>
</dbReference>
<name>A0AAN6TYU6_9PEZI</name>
<keyword evidence="4" id="KW-0804">Transcription</keyword>
<dbReference type="SMART" id="SM00066">
    <property type="entry name" value="GAL4"/>
    <property type="match status" value="1"/>
</dbReference>
<reference evidence="8" key="2">
    <citation type="submission" date="2023-05" db="EMBL/GenBank/DDBJ databases">
        <authorList>
            <consortium name="Lawrence Berkeley National Laboratory"/>
            <person name="Steindorff A."/>
            <person name="Hensen N."/>
            <person name="Bonometti L."/>
            <person name="Westerberg I."/>
            <person name="Brannstrom I.O."/>
            <person name="Guillou S."/>
            <person name="Cros-Aarteil S."/>
            <person name="Calhoun S."/>
            <person name="Haridas S."/>
            <person name="Kuo A."/>
            <person name="Mondo S."/>
            <person name="Pangilinan J."/>
            <person name="Riley R."/>
            <person name="Labutti K."/>
            <person name="Andreopoulos B."/>
            <person name="Lipzen A."/>
            <person name="Chen C."/>
            <person name="Yanf M."/>
            <person name="Daum C."/>
            <person name="Ng V."/>
            <person name="Clum A."/>
            <person name="Ohm R."/>
            <person name="Martin F."/>
            <person name="Silar P."/>
            <person name="Natvig D."/>
            <person name="Lalanne C."/>
            <person name="Gautier V."/>
            <person name="Ament-Velasquez S.L."/>
            <person name="Kruys A."/>
            <person name="Hutchinson M.I."/>
            <person name="Powell A.J."/>
            <person name="Barry K."/>
            <person name="Miller A.N."/>
            <person name="Grigoriev I.V."/>
            <person name="Debuchy R."/>
            <person name="Gladieux P."/>
            <person name="Thoren M.H."/>
            <person name="Johannesson H."/>
        </authorList>
    </citation>
    <scope>NUCLEOTIDE SEQUENCE</scope>
    <source>
        <strain evidence="8">CBS 731.68</strain>
    </source>
</reference>
<feature type="region of interest" description="Disordered" evidence="6">
    <location>
        <begin position="1"/>
        <end position="20"/>
    </location>
</feature>
<dbReference type="PANTHER" id="PTHR47424:SF3">
    <property type="entry name" value="REGULATORY PROTEIN GAL4"/>
    <property type="match status" value="1"/>
</dbReference>
<evidence type="ECO:0000256" key="2">
    <source>
        <dbReference type="ARBA" id="ARBA00023015"/>
    </source>
</evidence>
<dbReference type="PROSITE" id="PS50048">
    <property type="entry name" value="ZN2_CY6_FUNGAL_2"/>
    <property type="match status" value="1"/>
</dbReference>
<dbReference type="PANTHER" id="PTHR47424">
    <property type="entry name" value="REGULATORY PROTEIN GAL4"/>
    <property type="match status" value="1"/>
</dbReference>
<dbReference type="GO" id="GO:0005634">
    <property type="term" value="C:nucleus"/>
    <property type="evidence" value="ECO:0007669"/>
    <property type="project" value="TreeGrafter"/>
</dbReference>
<proteinExistence type="predicted"/>
<dbReference type="SUPFAM" id="SSF57701">
    <property type="entry name" value="Zn2/Cys6 DNA-binding domain"/>
    <property type="match status" value="1"/>
</dbReference>
<gene>
    <name evidence="8" type="ORF">N657DRAFT_645869</name>
</gene>
<organism evidence="8 9">
    <name type="scientific">Parathielavia appendiculata</name>
    <dbReference type="NCBI Taxonomy" id="2587402"/>
    <lineage>
        <taxon>Eukaryota</taxon>
        <taxon>Fungi</taxon>
        <taxon>Dikarya</taxon>
        <taxon>Ascomycota</taxon>
        <taxon>Pezizomycotina</taxon>
        <taxon>Sordariomycetes</taxon>
        <taxon>Sordariomycetidae</taxon>
        <taxon>Sordariales</taxon>
        <taxon>Chaetomiaceae</taxon>
        <taxon>Parathielavia</taxon>
    </lineage>
</organism>
<dbReference type="InterPro" id="IPR036864">
    <property type="entry name" value="Zn2-C6_fun-type_DNA-bd_sf"/>
</dbReference>
<dbReference type="CDD" id="cd12148">
    <property type="entry name" value="fungal_TF_MHR"/>
    <property type="match status" value="1"/>
</dbReference>
<evidence type="ECO:0000259" key="7">
    <source>
        <dbReference type="PROSITE" id="PS50048"/>
    </source>
</evidence>
<evidence type="ECO:0000313" key="8">
    <source>
        <dbReference type="EMBL" id="KAK4123139.1"/>
    </source>
</evidence>
<dbReference type="GeneID" id="87829792"/>
<dbReference type="GO" id="GO:0000981">
    <property type="term" value="F:DNA-binding transcription factor activity, RNA polymerase II-specific"/>
    <property type="evidence" value="ECO:0007669"/>
    <property type="project" value="InterPro"/>
</dbReference>
<evidence type="ECO:0000256" key="4">
    <source>
        <dbReference type="ARBA" id="ARBA00023163"/>
    </source>
</evidence>
<dbReference type="GO" id="GO:0000978">
    <property type="term" value="F:RNA polymerase II cis-regulatory region sequence-specific DNA binding"/>
    <property type="evidence" value="ECO:0007669"/>
    <property type="project" value="TreeGrafter"/>
</dbReference>
<keyword evidence="2" id="KW-0805">Transcription regulation</keyword>
<dbReference type="GO" id="GO:0008270">
    <property type="term" value="F:zinc ion binding"/>
    <property type="evidence" value="ECO:0007669"/>
    <property type="project" value="InterPro"/>
</dbReference>
<dbReference type="Proteomes" id="UP001302602">
    <property type="component" value="Unassembled WGS sequence"/>
</dbReference>
<keyword evidence="1" id="KW-0479">Metal-binding</keyword>
<dbReference type="Pfam" id="PF00172">
    <property type="entry name" value="Zn_clus"/>
    <property type="match status" value="1"/>
</dbReference>
<dbReference type="InterPro" id="IPR007219">
    <property type="entry name" value="XnlR_reg_dom"/>
</dbReference>
<dbReference type="EMBL" id="MU853229">
    <property type="protein sequence ID" value="KAK4123139.1"/>
    <property type="molecule type" value="Genomic_DNA"/>
</dbReference>
<dbReference type="AlphaFoldDB" id="A0AAN6TYU6"/>
<feature type="domain" description="Zn(2)-C6 fungal-type" evidence="7">
    <location>
        <begin position="25"/>
        <end position="57"/>
    </location>
</feature>
<protein>
    <recommendedName>
        <fullName evidence="7">Zn(2)-C6 fungal-type domain-containing protein</fullName>
    </recommendedName>
</protein>
<dbReference type="Pfam" id="PF04082">
    <property type="entry name" value="Fungal_trans"/>
    <property type="match status" value="1"/>
</dbReference>
<keyword evidence="5" id="KW-0539">Nucleus</keyword>
<sequence length="720" mass="80509">METSQHTFIPESGLPTQRRRKARLACTPCRARKTGCDGKKPVCTACSLRGWEDKCSYPDTVMQASTALALVELERRLQKLENGARADPSPSRQSAAEATPPADPTSGPAAARVHDQDIFATDHPTTALSSTFLCQGLEAAGSRRSHSPSAESDTSALDSPMFPSLVCFSTQTQDQSGDEVDLRAMVLPPRQFADDLLRWYWQHIHSVFPFLHWPIFESKYRSLWEQQAAPTTSHPFDVVLTYATVNMVLALAYYRTETVSLEQRQCHADEFYNRSLRLVSAETLDTSSIAIVQLLLLRAWYLYFSGKADRCWLVSGAATRMAIGLGLHAPPKRHLNQLDREMRYRVWYGGCVALDQIITNTFGRPGMIVPGLTHIPPPLAIDEEYLSTTEEGRQPEGLPSRMDMNIYSMKILEIMEEMRAAARAPQLKLKQSEHEVLVPDPGVLLRLSSKIDDLLDGVPPHLRLEADYSQWALQEDEVTCFRIQGHALRFRLLLLRLFLLRPSLLAEAQRWTTARTAATQTASMMLQERFHQEACSLCLAAVHTILEEVHRSLTTNTGISAWFALHFTFASATVLLVATLSPNLGVSLDTEPTKSSWDRAMAILNHHKRTIASVTQGMEILRRYRDSLARRAAARSGTCASTNTGTIPTITLLPNFQAQEHHGQQLHESQSWEHSQPVPVPPTAGTGLMEGLDEFLTSDSLDEAWLVNQDFGQGDWMLHF</sequence>
<dbReference type="RefSeq" id="XP_062646910.1">
    <property type="nucleotide sequence ID" value="XM_062793023.1"/>
</dbReference>
<accession>A0AAN6TYU6</accession>
<evidence type="ECO:0000313" key="9">
    <source>
        <dbReference type="Proteomes" id="UP001302602"/>
    </source>
</evidence>
<evidence type="ECO:0000256" key="5">
    <source>
        <dbReference type="ARBA" id="ARBA00023242"/>
    </source>
</evidence>
<evidence type="ECO:0000256" key="3">
    <source>
        <dbReference type="ARBA" id="ARBA00023125"/>
    </source>
</evidence>
<keyword evidence="9" id="KW-1185">Reference proteome</keyword>
<dbReference type="CDD" id="cd00067">
    <property type="entry name" value="GAL4"/>
    <property type="match status" value="1"/>
</dbReference>
<evidence type="ECO:0000256" key="1">
    <source>
        <dbReference type="ARBA" id="ARBA00022723"/>
    </source>
</evidence>
<dbReference type="SMART" id="SM00906">
    <property type="entry name" value="Fungal_trans"/>
    <property type="match status" value="1"/>
</dbReference>
<dbReference type="GO" id="GO:0000435">
    <property type="term" value="P:positive regulation of transcription from RNA polymerase II promoter by galactose"/>
    <property type="evidence" value="ECO:0007669"/>
    <property type="project" value="TreeGrafter"/>
</dbReference>
<evidence type="ECO:0000256" key="6">
    <source>
        <dbReference type="SAM" id="MobiDB-lite"/>
    </source>
</evidence>
<dbReference type="InterPro" id="IPR051127">
    <property type="entry name" value="Fungal_SecMet_Regulators"/>
</dbReference>
<dbReference type="Gene3D" id="4.10.240.10">
    <property type="entry name" value="Zn(2)-C6 fungal-type DNA-binding domain"/>
    <property type="match status" value="1"/>
</dbReference>
<comment type="caution">
    <text evidence="8">The sequence shown here is derived from an EMBL/GenBank/DDBJ whole genome shotgun (WGS) entry which is preliminary data.</text>
</comment>
<keyword evidence="3" id="KW-0238">DNA-binding</keyword>
<dbReference type="InterPro" id="IPR001138">
    <property type="entry name" value="Zn2Cys6_DnaBD"/>
</dbReference>
<feature type="region of interest" description="Disordered" evidence="6">
    <location>
        <begin position="82"/>
        <end position="110"/>
    </location>
</feature>
<reference evidence="8" key="1">
    <citation type="journal article" date="2023" name="Mol. Phylogenet. Evol.">
        <title>Genome-scale phylogeny and comparative genomics of the fungal order Sordariales.</title>
        <authorList>
            <person name="Hensen N."/>
            <person name="Bonometti L."/>
            <person name="Westerberg I."/>
            <person name="Brannstrom I.O."/>
            <person name="Guillou S."/>
            <person name="Cros-Aarteil S."/>
            <person name="Calhoun S."/>
            <person name="Haridas S."/>
            <person name="Kuo A."/>
            <person name="Mondo S."/>
            <person name="Pangilinan J."/>
            <person name="Riley R."/>
            <person name="LaButti K."/>
            <person name="Andreopoulos B."/>
            <person name="Lipzen A."/>
            <person name="Chen C."/>
            <person name="Yan M."/>
            <person name="Daum C."/>
            <person name="Ng V."/>
            <person name="Clum A."/>
            <person name="Steindorff A."/>
            <person name="Ohm R.A."/>
            <person name="Martin F."/>
            <person name="Silar P."/>
            <person name="Natvig D.O."/>
            <person name="Lalanne C."/>
            <person name="Gautier V."/>
            <person name="Ament-Velasquez S.L."/>
            <person name="Kruys A."/>
            <person name="Hutchinson M.I."/>
            <person name="Powell A.J."/>
            <person name="Barry K."/>
            <person name="Miller A.N."/>
            <person name="Grigoriev I.V."/>
            <person name="Debuchy R."/>
            <person name="Gladieux P."/>
            <person name="Hiltunen Thoren M."/>
            <person name="Johannesson H."/>
        </authorList>
    </citation>
    <scope>NUCLEOTIDE SEQUENCE</scope>
    <source>
        <strain evidence="8">CBS 731.68</strain>
    </source>
</reference>